<proteinExistence type="inferred from homology"/>
<keyword evidence="12" id="KW-1185">Reference proteome</keyword>
<comment type="caution">
    <text evidence="11">The sequence shown here is derived from an EMBL/GenBank/DDBJ whole genome shotgun (WGS) entry which is preliminary data.</text>
</comment>
<keyword evidence="6 10" id="KW-0472">Membrane</keyword>
<evidence type="ECO:0000256" key="9">
    <source>
        <dbReference type="SAM" id="MobiDB-lite"/>
    </source>
</evidence>
<comment type="function">
    <text evidence="1">Fluoride channel required for the rapid expulsion of cytoplasmic fluoride.</text>
</comment>
<feature type="compositionally biased region" description="Polar residues" evidence="9">
    <location>
        <begin position="36"/>
        <end position="53"/>
    </location>
</feature>
<name>A0A9K3PJP3_9STRA</name>
<organism evidence="11 12">
    <name type="scientific">Nitzschia inconspicua</name>
    <dbReference type="NCBI Taxonomy" id="303405"/>
    <lineage>
        <taxon>Eukaryota</taxon>
        <taxon>Sar</taxon>
        <taxon>Stramenopiles</taxon>
        <taxon>Ochrophyta</taxon>
        <taxon>Bacillariophyta</taxon>
        <taxon>Bacillariophyceae</taxon>
        <taxon>Bacillariophycidae</taxon>
        <taxon>Bacillariales</taxon>
        <taxon>Bacillariaceae</taxon>
        <taxon>Nitzschia</taxon>
    </lineage>
</organism>
<dbReference type="InterPro" id="IPR003691">
    <property type="entry name" value="FluC"/>
</dbReference>
<dbReference type="GO" id="GO:0005886">
    <property type="term" value="C:plasma membrane"/>
    <property type="evidence" value="ECO:0007669"/>
    <property type="project" value="UniProtKB-SubCell"/>
</dbReference>
<feature type="region of interest" description="Disordered" evidence="9">
    <location>
        <begin position="1"/>
        <end position="70"/>
    </location>
</feature>
<evidence type="ECO:0000256" key="10">
    <source>
        <dbReference type="SAM" id="Phobius"/>
    </source>
</evidence>
<dbReference type="PANTHER" id="PTHR28259">
    <property type="entry name" value="FLUORIDE EXPORT PROTEIN 1-RELATED"/>
    <property type="match status" value="1"/>
</dbReference>
<comment type="catalytic activity">
    <reaction evidence="8">
        <text>fluoride(in) = fluoride(out)</text>
        <dbReference type="Rhea" id="RHEA:76159"/>
        <dbReference type="ChEBI" id="CHEBI:17051"/>
    </reaction>
    <physiologicalReaction direction="left-to-right" evidence="8">
        <dbReference type="Rhea" id="RHEA:76160"/>
    </physiologicalReaction>
</comment>
<feature type="transmembrane region" description="Helical" evidence="10">
    <location>
        <begin position="536"/>
        <end position="555"/>
    </location>
</feature>
<evidence type="ECO:0000256" key="8">
    <source>
        <dbReference type="ARBA" id="ARBA00035585"/>
    </source>
</evidence>
<reference evidence="11" key="1">
    <citation type="journal article" date="2021" name="Sci. Rep.">
        <title>Diploid genomic architecture of Nitzschia inconspicua, an elite biomass production diatom.</title>
        <authorList>
            <person name="Oliver A."/>
            <person name="Podell S."/>
            <person name="Pinowska A."/>
            <person name="Traller J.C."/>
            <person name="Smith S.R."/>
            <person name="McClure R."/>
            <person name="Beliaev A."/>
            <person name="Bohutskyi P."/>
            <person name="Hill E.A."/>
            <person name="Rabines A."/>
            <person name="Zheng H."/>
            <person name="Allen L.Z."/>
            <person name="Kuo A."/>
            <person name="Grigoriev I.V."/>
            <person name="Allen A.E."/>
            <person name="Hazlebeck D."/>
            <person name="Allen E.E."/>
        </authorList>
    </citation>
    <scope>NUCLEOTIDE SEQUENCE</scope>
    <source>
        <strain evidence="11">Hildebrandi</strain>
    </source>
</reference>
<evidence type="ECO:0000256" key="5">
    <source>
        <dbReference type="ARBA" id="ARBA00022989"/>
    </source>
</evidence>
<accession>A0A9K3PJP3</accession>
<dbReference type="AlphaFoldDB" id="A0A9K3PJP3"/>
<evidence type="ECO:0000256" key="3">
    <source>
        <dbReference type="ARBA" id="ARBA00022475"/>
    </source>
</evidence>
<feature type="transmembrane region" description="Helical" evidence="10">
    <location>
        <begin position="567"/>
        <end position="587"/>
    </location>
</feature>
<dbReference type="GO" id="GO:1903425">
    <property type="term" value="F:fluoride transmembrane transporter activity"/>
    <property type="evidence" value="ECO:0007669"/>
    <property type="project" value="TreeGrafter"/>
</dbReference>
<dbReference type="Proteomes" id="UP000693970">
    <property type="component" value="Unassembled WGS sequence"/>
</dbReference>
<sequence length="628" mass="69390">MSSLAAANYPMDPETGRAKFSYHATDSNPHDAATANALNTTSDQQQLHTSSATGVGEADPRPSAPDTYHSIPESGDAYLGIFQKTINSAPFSGIFSLEQSRQHGHDQEIHSTPFSFFRWDAAHRKTFVQACYLGIAAMIGTLVRLIMAQLFGQACSNPGTIGWIADDAALCVTSNGAGQQMGGIIFADLPANILGCFIMGLLQDGAALDLAIHVPLAFLAPNHALQAYEILHLALKTGFCGSLTTFSGWNSEMVIMLAGREATNRPSQVWKALLGYIVGIETSLGSYVFGRTVAWWLHQWQNPDLALEQEAMKIRKYQHGIAINHSLPTLERRYLHRLFELPETTDTTLVPTDIARRLSPADTLTSDELAPLMRWRDSTKEARRAEHELSESLMDLETTLIAQKQAVTPEIRSNAMKNGWDIAALEVWMAKRYNPLQDEDQLDNGKGDLNNVGILKPLTEDTTLRYSSAVAALCWLVFIGILILLIFHWTAETAYNITYRTMAYSMVYATPGALLRWKLSGWNGQLNSFDWKWLPVGTLAANILGAMVSISMIGWEYNMQMANENGFWGIATLRAIKIGFSGCLTTVSTFISEVHKLTLMRQDRGYKYILITLIVSCVVGVILFVVIV</sequence>
<reference evidence="11" key="2">
    <citation type="submission" date="2021-04" db="EMBL/GenBank/DDBJ databases">
        <authorList>
            <person name="Podell S."/>
        </authorList>
    </citation>
    <scope>NUCLEOTIDE SEQUENCE</scope>
    <source>
        <strain evidence="11">Hildebrandi</strain>
    </source>
</reference>
<evidence type="ECO:0000256" key="2">
    <source>
        <dbReference type="ARBA" id="ARBA00004651"/>
    </source>
</evidence>
<feature type="transmembrane region" description="Helical" evidence="10">
    <location>
        <begin position="469"/>
        <end position="491"/>
    </location>
</feature>
<evidence type="ECO:0000256" key="1">
    <source>
        <dbReference type="ARBA" id="ARBA00002598"/>
    </source>
</evidence>
<dbReference type="Pfam" id="PF02537">
    <property type="entry name" value="CRCB"/>
    <property type="match status" value="2"/>
</dbReference>
<keyword evidence="4 10" id="KW-0812">Transmembrane</keyword>
<dbReference type="OrthoDB" id="409792at2759"/>
<evidence type="ECO:0000313" key="12">
    <source>
        <dbReference type="Proteomes" id="UP000693970"/>
    </source>
</evidence>
<dbReference type="EMBL" id="JAGRRH010000019">
    <property type="protein sequence ID" value="KAG7349780.1"/>
    <property type="molecule type" value="Genomic_DNA"/>
</dbReference>
<gene>
    <name evidence="11" type="ORF">IV203_012377</name>
</gene>
<evidence type="ECO:0000256" key="7">
    <source>
        <dbReference type="ARBA" id="ARBA00035120"/>
    </source>
</evidence>
<feature type="transmembrane region" description="Helical" evidence="10">
    <location>
        <begin position="608"/>
        <end position="627"/>
    </location>
</feature>
<evidence type="ECO:0000313" key="11">
    <source>
        <dbReference type="EMBL" id="KAG7349780.1"/>
    </source>
</evidence>
<comment type="subcellular location">
    <subcellularLocation>
        <location evidence="2">Cell membrane</location>
        <topology evidence="2">Multi-pass membrane protein</topology>
    </subcellularLocation>
</comment>
<comment type="similarity">
    <text evidence="7">Belongs to the fluoride channel Fluc/FEX (TC 1.A.43) family.</text>
</comment>
<keyword evidence="3" id="KW-1003">Cell membrane</keyword>
<keyword evidence="5 10" id="KW-1133">Transmembrane helix</keyword>
<dbReference type="PANTHER" id="PTHR28259:SF1">
    <property type="entry name" value="FLUORIDE EXPORT PROTEIN 1-RELATED"/>
    <property type="match status" value="1"/>
</dbReference>
<protein>
    <submittedName>
        <fullName evidence="11">CrcB-like protein, Camphor resistance CrcB</fullName>
    </submittedName>
</protein>
<evidence type="ECO:0000256" key="6">
    <source>
        <dbReference type="ARBA" id="ARBA00023136"/>
    </source>
</evidence>
<evidence type="ECO:0000256" key="4">
    <source>
        <dbReference type="ARBA" id="ARBA00022692"/>
    </source>
</evidence>